<name>A0A1V6S3D1_9EURO</name>
<reference evidence="3" key="1">
    <citation type="journal article" date="2017" name="Nat. Microbiol.">
        <title>Global analysis of biosynthetic gene clusters reveals vast potential of secondary metabolite production in Penicillium species.</title>
        <authorList>
            <person name="Nielsen J.C."/>
            <person name="Grijseels S."/>
            <person name="Prigent S."/>
            <person name="Ji B."/>
            <person name="Dainat J."/>
            <person name="Nielsen K.F."/>
            <person name="Frisvad J.C."/>
            <person name="Workman M."/>
            <person name="Nielsen J."/>
        </authorList>
    </citation>
    <scope>NUCLEOTIDE SEQUENCE [LARGE SCALE GENOMIC DNA]</scope>
    <source>
        <strain evidence="3">IBT 29486</strain>
    </source>
</reference>
<comment type="caution">
    <text evidence="2">The sequence shown here is derived from an EMBL/GenBank/DDBJ whole genome shotgun (WGS) entry which is preliminary data.</text>
</comment>
<evidence type="ECO:0000256" key="1">
    <source>
        <dbReference type="SAM" id="MobiDB-lite"/>
    </source>
</evidence>
<gene>
    <name evidence="2" type="ORF">PENVUL_c009G07175</name>
</gene>
<protein>
    <submittedName>
        <fullName evidence="2">Uncharacterized protein</fullName>
    </submittedName>
</protein>
<sequence>MLNPGQKRNMSVAAVLSQPCKRAKKEATISKGPEVTSPSPNGANSRHGPFDTTECNNAVLENPERRHLEKSMALVAVYEGVLETLDGVGREIQKLEKMMADAYTLECAGGDDYAEAKEAGSE</sequence>
<dbReference type="AlphaFoldDB" id="A0A1V6S3D1"/>
<accession>A0A1V6S3D1</accession>
<dbReference type="EMBL" id="MDYP01000009">
    <property type="protein sequence ID" value="OQE08542.1"/>
    <property type="molecule type" value="Genomic_DNA"/>
</dbReference>
<evidence type="ECO:0000313" key="3">
    <source>
        <dbReference type="Proteomes" id="UP000191518"/>
    </source>
</evidence>
<dbReference type="Proteomes" id="UP000191518">
    <property type="component" value="Unassembled WGS sequence"/>
</dbReference>
<organism evidence="2 3">
    <name type="scientific">Penicillium vulpinum</name>
    <dbReference type="NCBI Taxonomy" id="29845"/>
    <lineage>
        <taxon>Eukaryota</taxon>
        <taxon>Fungi</taxon>
        <taxon>Dikarya</taxon>
        <taxon>Ascomycota</taxon>
        <taxon>Pezizomycotina</taxon>
        <taxon>Eurotiomycetes</taxon>
        <taxon>Eurotiomycetidae</taxon>
        <taxon>Eurotiales</taxon>
        <taxon>Aspergillaceae</taxon>
        <taxon>Penicillium</taxon>
    </lineage>
</organism>
<evidence type="ECO:0000313" key="2">
    <source>
        <dbReference type="EMBL" id="OQE08542.1"/>
    </source>
</evidence>
<feature type="region of interest" description="Disordered" evidence="1">
    <location>
        <begin position="23"/>
        <end position="53"/>
    </location>
</feature>
<keyword evidence="3" id="KW-1185">Reference proteome</keyword>
<proteinExistence type="predicted"/>